<gene>
    <name evidence="1" type="ORF">A2382_02285</name>
</gene>
<dbReference type="AlphaFoldDB" id="A0A1F8CR92"/>
<evidence type="ECO:0000313" key="2">
    <source>
        <dbReference type="Proteomes" id="UP000178999"/>
    </source>
</evidence>
<proteinExistence type="predicted"/>
<name>A0A1F8CR92_9BACT</name>
<protein>
    <submittedName>
        <fullName evidence="1">Uncharacterized protein</fullName>
    </submittedName>
</protein>
<organism evidence="1 2">
    <name type="scientific">Candidatus Woesebacteria bacterium RIFOXYB1_FULL_38_16</name>
    <dbReference type="NCBI Taxonomy" id="1802538"/>
    <lineage>
        <taxon>Bacteria</taxon>
        <taxon>Candidatus Woeseibacteriota</taxon>
    </lineage>
</organism>
<dbReference type="Proteomes" id="UP000178999">
    <property type="component" value="Unassembled WGS sequence"/>
</dbReference>
<sequence>MKQVKTFILELSPSITSDVVRAELVRRNEQEINLFLVEINDPLVEINEYVMGRGNHGDSRTLLITRIIYNVPMPQMD</sequence>
<reference evidence="1 2" key="1">
    <citation type="journal article" date="2016" name="Nat. Commun.">
        <title>Thousands of microbial genomes shed light on interconnected biogeochemical processes in an aquifer system.</title>
        <authorList>
            <person name="Anantharaman K."/>
            <person name="Brown C.T."/>
            <person name="Hug L.A."/>
            <person name="Sharon I."/>
            <person name="Castelle C.J."/>
            <person name="Probst A.J."/>
            <person name="Thomas B.C."/>
            <person name="Singh A."/>
            <person name="Wilkins M.J."/>
            <person name="Karaoz U."/>
            <person name="Brodie E.L."/>
            <person name="Williams K.H."/>
            <person name="Hubbard S.S."/>
            <person name="Banfield J.F."/>
        </authorList>
    </citation>
    <scope>NUCLEOTIDE SEQUENCE [LARGE SCALE GENOMIC DNA]</scope>
</reference>
<dbReference type="STRING" id="1802538.A2382_02285"/>
<accession>A0A1F8CR92</accession>
<dbReference type="EMBL" id="MGHY01000026">
    <property type="protein sequence ID" value="OGM78857.1"/>
    <property type="molecule type" value="Genomic_DNA"/>
</dbReference>
<evidence type="ECO:0000313" key="1">
    <source>
        <dbReference type="EMBL" id="OGM78857.1"/>
    </source>
</evidence>
<comment type="caution">
    <text evidence="1">The sequence shown here is derived from an EMBL/GenBank/DDBJ whole genome shotgun (WGS) entry which is preliminary data.</text>
</comment>